<keyword evidence="7 9" id="KW-0418">Kinase</keyword>
<dbReference type="HAMAP" id="MF_00124">
    <property type="entry name" value="Thymidine_kinase"/>
    <property type="match status" value="1"/>
</dbReference>
<feature type="binding site" evidence="9">
    <location>
        <position position="145"/>
    </location>
    <ligand>
        <name>Zn(2+)</name>
        <dbReference type="ChEBI" id="CHEBI:29105"/>
    </ligand>
</feature>
<dbReference type="InterPro" id="IPR020633">
    <property type="entry name" value="Thymidine_kinase_CS"/>
</dbReference>
<evidence type="ECO:0000256" key="2">
    <source>
        <dbReference type="ARBA" id="ARBA00012118"/>
    </source>
</evidence>
<evidence type="ECO:0000256" key="11">
    <source>
        <dbReference type="PIRSR" id="PIRSR035805-2"/>
    </source>
</evidence>
<accession>A0A239PLQ4</accession>
<dbReference type="Proteomes" id="UP000198346">
    <property type="component" value="Unassembled WGS sequence"/>
</dbReference>
<feature type="binding site" evidence="11">
    <location>
        <begin position="170"/>
        <end position="173"/>
    </location>
    <ligand>
        <name>substrate</name>
    </ligand>
</feature>
<keyword evidence="4 9" id="KW-0237">DNA synthesis</keyword>
<sequence>MAKLYFNYAAMNAGKSTTLLQASFNYHERGMRTILFTAALDDRAGRGVIASRIGLKRGAHVFDDETDLYDAVRREHARERLACVFVDEAQFLARAHVLQLARVVDEIGLPVLCYGLRTDFRGELFEGSRWLLALADEIHELKTICECGRKAIMNLRTDETGAPAREGASVEIGGDERYTPLCRRHFIERFYGGYDRAR</sequence>
<feature type="binding site" evidence="11">
    <location>
        <position position="178"/>
    </location>
    <ligand>
        <name>substrate</name>
    </ligand>
</feature>
<dbReference type="PANTHER" id="PTHR11441:SF0">
    <property type="entry name" value="THYMIDINE KINASE, CYTOSOLIC"/>
    <property type="match status" value="1"/>
</dbReference>
<evidence type="ECO:0000256" key="1">
    <source>
        <dbReference type="ARBA" id="ARBA00007587"/>
    </source>
</evidence>
<evidence type="ECO:0000256" key="12">
    <source>
        <dbReference type="RuleBase" id="RU000544"/>
    </source>
</evidence>
<dbReference type="GO" id="GO:0004797">
    <property type="term" value="F:thymidine kinase activity"/>
    <property type="evidence" value="ECO:0007669"/>
    <property type="project" value="UniProtKB-UniRule"/>
</dbReference>
<dbReference type="AlphaFoldDB" id="A0A239PLQ4"/>
<keyword evidence="9" id="KW-0862">Zinc</keyword>
<organism evidence="14 15">
    <name type="scientific">Amphiplicatus metriothermophilus</name>
    <dbReference type="NCBI Taxonomy" id="1519374"/>
    <lineage>
        <taxon>Bacteria</taxon>
        <taxon>Pseudomonadati</taxon>
        <taxon>Pseudomonadota</taxon>
        <taxon>Alphaproteobacteria</taxon>
        <taxon>Parvularculales</taxon>
        <taxon>Parvularculaceae</taxon>
        <taxon>Amphiplicatus</taxon>
    </lineage>
</organism>
<feature type="binding site" evidence="9">
    <location>
        <position position="185"/>
    </location>
    <ligand>
        <name>Zn(2+)</name>
        <dbReference type="ChEBI" id="CHEBI:29105"/>
    </ligand>
</feature>
<evidence type="ECO:0000256" key="5">
    <source>
        <dbReference type="ARBA" id="ARBA00022679"/>
    </source>
</evidence>
<dbReference type="EC" id="2.7.1.21" evidence="2 9"/>
<dbReference type="PANTHER" id="PTHR11441">
    <property type="entry name" value="THYMIDINE KINASE"/>
    <property type="match status" value="1"/>
</dbReference>
<evidence type="ECO:0000256" key="6">
    <source>
        <dbReference type="ARBA" id="ARBA00022741"/>
    </source>
</evidence>
<comment type="subunit">
    <text evidence="9">Homotetramer.</text>
</comment>
<dbReference type="GO" id="GO:0046104">
    <property type="term" value="P:thymidine metabolic process"/>
    <property type="evidence" value="ECO:0007669"/>
    <property type="project" value="TreeGrafter"/>
</dbReference>
<evidence type="ECO:0000256" key="13">
    <source>
        <dbReference type="RuleBase" id="RU004165"/>
    </source>
</evidence>
<keyword evidence="3 9" id="KW-0963">Cytoplasm</keyword>
<protein>
    <recommendedName>
        <fullName evidence="2 9">Thymidine kinase</fullName>
        <ecNumber evidence="2 9">2.7.1.21</ecNumber>
    </recommendedName>
</protein>
<dbReference type="Pfam" id="PF00265">
    <property type="entry name" value="TK"/>
    <property type="match status" value="1"/>
</dbReference>
<keyword evidence="6 9" id="KW-0547">Nucleotide-binding</keyword>
<feature type="binding site" evidence="9">
    <location>
        <begin position="87"/>
        <end position="90"/>
    </location>
    <ligand>
        <name>ATP</name>
        <dbReference type="ChEBI" id="CHEBI:30616"/>
    </ligand>
</feature>
<dbReference type="GO" id="GO:0005524">
    <property type="term" value="F:ATP binding"/>
    <property type="evidence" value="ECO:0007669"/>
    <property type="project" value="UniProtKB-UniRule"/>
</dbReference>
<evidence type="ECO:0000256" key="8">
    <source>
        <dbReference type="ARBA" id="ARBA00022840"/>
    </source>
</evidence>
<keyword evidence="5 9" id="KW-0808">Transferase</keyword>
<keyword evidence="8 9" id="KW-0067">ATP-binding</keyword>
<dbReference type="InterPro" id="IPR001267">
    <property type="entry name" value="Thymidine_kinase"/>
</dbReference>
<dbReference type="GO" id="GO:0071897">
    <property type="term" value="P:DNA biosynthetic process"/>
    <property type="evidence" value="ECO:0007669"/>
    <property type="project" value="UniProtKB-KW"/>
</dbReference>
<evidence type="ECO:0000256" key="4">
    <source>
        <dbReference type="ARBA" id="ARBA00022634"/>
    </source>
</evidence>
<feature type="binding site" evidence="9">
    <location>
        <position position="182"/>
    </location>
    <ligand>
        <name>Zn(2+)</name>
        <dbReference type="ChEBI" id="CHEBI:29105"/>
    </ligand>
</feature>
<comment type="catalytic activity">
    <reaction evidence="9 12">
        <text>thymidine + ATP = dTMP + ADP + H(+)</text>
        <dbReference type="Rhea" id="RHEA:19129"/>
        <dbReference type="ChEBI" id="CHEBI:15378"/>
        <dbReference type="ChEBI" id="CHEBI:17748"/>
        <dbReference type="ChEBI" id="CHEBI:30616"/>
        <dbReference type="ChEBI" id="CHEBI:63528"/>
        <dbReference type="ChEBI" id="CHEBI:456216"/>
        <dbReference type="EC" id="2.7.1.21"/>
    </reaction>
</comment>
<feature type="binding site" evidence="9">
    <location>
        <begin position="9"/>
        <end position="16"/>
    </location>
    <ligand>
        <name>ATP</name>
        <dbReference type="ChEBI" id="CHEBI:30616"/>
    </ligand>
</feature>
<comment type="subcellular location">
    <subcellularLocation>
        <location evidence="9">Cytoplasm</location>
    </subcellularLocation>
</comment>
<evidence type="ECO:0000256" key="10">
    <source>
        <dbReference type="PIRSR" id="PIRSR035805-1"/>
    </source>
</evidence>
<keyword evidence="15" id="KW-1185">Reference proteome</keyword>
<keyword evidence="9" id="KW-0479">Metal-binding</keyword>
<gene>
    <name evidence="9" type="primary">tdk</name>
    <name evidence="14" type="ORF">SAMN06297382_0774</name>
</gene>
<name>A0A239PLQ4_9PROT</name>
<dbReference type="NCBIfam" id="NF003300">
    <property type="entry name" value="PRK04296.1-5"/>
    <property type="match status" value="1"/>
</dbReference>
<evidence type="ECO:0000313" key="15">
    <source>
        <dbReference type="Proteomes" id="UP000198346"/>
    </source>
</evidence>
<dbReference type="PIRSF" id="PIRSF035805">
    <property type="entry name" value="TK_cell"/>
    <property type="match status" value="1"/>
</dbReference>
<dbReference type="GO" id="GO:0008270">
    <property type="term" value="F:zinc ion binding"/>
    <property type="evidence" value="ECO:0007669"/>
    <property type="project" value="UniProtKB-UniRule"/>
</dbReference>
<dbReference type="InterPro" id="IPR027417">
    <property type="entry name" value="P-loop_NTPase"/>
</dbReference>
<evidence type="ECO:0000256" key="3">
    <source>
        <dbReference type="ARBA" id="ARBA00022490"/>
    </source>
</evidence>
<dbReference type="GO" id="GO:0005829">
    <property type="term" value="C:cytosol"/>
    <property type="evidence" value="ECO:0007669"/>
    <property type="project" value="TreeGrafter"/>
</dbReference>
<feature type="active site" description="Proton acceptor" evidence="9 10">
    <location>
        <position position="88"/>
    </location>
</feature>
<dbReference type="SUPFAM" id="SSF52540">
    <property type="entry name" value="P-loop containing nucleoside triphosphate hydrolases"/>
    <property type="match status" value="1"/>
</dbReference>
<dbReference type="OrthoDB" id="9781579at2"/>
<feature type="binding site" evidence="9">
    <location>
        <position position="147"/>
    </location>
    <ligand>
        <name>Zn(2+)</name>
        <dbReference type="ChEBI" id="CHEBI:29105"/>
    </ligand>
</feature>
<proteinExistence type="inferred from homology"/>
<dbReference type="Gene3D" id="3.40.50.300">
    <property type="entry name" value="P-loop containing nucleotide triphosphate hydrolases"/>
    <property type="match status" value="1"/>
</dbReference>
<dbReference type="EMBL" id="FZQA01000001">
    <property type="protein sequence ID" value="SNT68273.1"/>
    <property type="molecule type" value="Genomic_DNA"/>
</dbReference>
<evidence type="ECO:0000256" key="9">
    <source>
        <dbReference type="HAMAP-Rule" id="MF_00124"/>
    </source>
</evidence>
<evidence type="ECO:0000313" key="14">
    <source>
        <dbReference type="EMBL" id="SNT68273.1"/>
    </source>
</evidence>
<dbReference type="Gene3D" id="3.30.60.20">
    <property type="match status" value="1"/>
</dbReference>
<dbReference type="RefSeq" id="WP_089411227.1">
    <property type="nucleotide sequence ID" value="NZ_FZQA01000001.1"/>
</dbReference>
<dbReference type="SUPFAM" id="SSF57716">
    <property type="entry name" value="Glucocorticoid receptor-like (DNA-binding domain)"/>
    <property type="match status" value="1"/>
</dbReference>
<dbReference type="PROSITE" id="PS00603">
    <property type="entry name" value="TK_CELLULAR_TYPE"/>
    <property type="match status" value="1"/>
</dbReference>
<evidence type="ECO:0000256" key="7">
    <source>
        <dbReference type="ARBA" id="ARBA00022777"/>
    </source>
</evidence>
<reference evidence="14 15" key="1">
    <citation type="submission" date="2017-07" db="EMBL/GenBank/DDBJ databases">
        <authorList>
            <person name="Sun Z.S."/>
            <person name="Albrecht U."/>
            <person name="Echele G."/>
            <person name="Lee C.C."/>
        </authorList>
    </citation>
    <scope>NUCLEOTIDE SEQUENCE [LARGE SCALE GENOMIC DNA]</scope>
    <source>
        <strain evidence="14 15">CGMCC 1.12710</strain>
    </source>
</reference>
<comment type="similarity">
    <text evidence="1 9 13">Belongs to the thymidine kinase family.</text>
</comment>
<dbReference type="FunFam" id="3.40.50.300:FF:000323">
    <property type="entry name" value="Thymidine kinase"/>
    <property type="match status" value="1"/>
</dbReference>